<protein>
    <submittedName>
        <fullName evidence="1">Acyl-CoA thioester hydrolase</fullName>
        <ecNumber evidence="1">3.1.2.-</ecNumber>
    </submittedName>
</protein>
<keyword evidence="1" id="KW-0378">Hydrolase</keyword>
<sequence length="178" mass="19330">MRPGPPALDAVRLIPAAVSGTVGPAWIDANGHLTLTAHLMAAGDGVERMQDDVGVHEAYRRDRSLGMFVAEQRADFVAELHAGDRYSTHVRVLARSSRAVHCVSYLVDDTRGRVATVAEYLLLHVDLRTRRAVGIPADVRAGLDRWIASSEALGWASDTGRALVLRDREHPPGDVPAR</sequence>
<gene>
    <name evidence="1" type="ORF">QE364_002464</name>
</gene>
<evidence type="ECO:0000313" key="1">
    <source>
        <dbReference type="EMBL" id="MDR6210749.1"/>
    </source>
</evidence>
<accession>A0ACC6IJ78</accession>
<dbReference type="EMBL" id="JAVIZJ010000006">
    <property type="protein sequence ID" value="MDR6210749.1"/>
    <property type="molecule type" value="Genomic_DNA"/>
</dbReference>
<organism evidence="1 2">
    <name type="scientific">Nocardioides zeae</name>
    <dbReference type="NCBI Taxonomy" id="1457234"/>
    <lineage>
        <taxon>Bacteria</taxon>
        <taxon>Bacillati</taxon>
        <taxon>Actinomycetota</taxon>
        <taxon>Actinomycetes</taxon>
        <taxon>Propionibacteriales</taxon>
        <taxon>Nocardioidaceae</taxon>
        <taxon>Nocardioides</taxon>
    </lineage>
</organism>
<keyword evidence="2" id="KW-1185">Reference proteome</keyword>
<dbReference type="EC" id="3.1.2.-" evidence="1"/>
<reference evidence="1" key="1">
    <citation type="submission" date="2023-08" db="EMBL/GenBank/DDBJ databases">
        <title>Functional and genomic diversity of the sorghum phyllosphere microbiome.</title>
        <authorList>
            <person name="Shade A."/>
        </authorList>
    </citation>
    <scope>NUCLEOTIDE SEQUENCE</scope>
    <source>
        <strain evidence="1">SORGH_AS_0885</strain>
    </source>
</reference>
<evidence type="ECO:0000313" key="2">
    <source>
        <dbReference type="Proteomes" id="UP001261666"/>
    </source>
</evidence>
<dbReference type="Proteomes" id="UP001261666">
    <property type="component" value="Unassembled WGS sequence"/>
</dbReference>
<comment type="caution">
    <text evidence="1">The sequence shown here is derived from an EMBL/GenBank/DDBJ whole genome shotgun (WGS) entry which is preliminary data.</text>
</comment>
<proteinExistence type="predicted"/>
<name>A0ACC6IJ78_9ACTN</name>